<comment type="caution">
    <text evidence="1">The sequence shown here is derived from an EMBL/GenBank/DDBJ whole genome shotgun (WGS) entry which is preliminary data.</text>
</comment>
<evidence type="ECO:0008006" key="3">
    <source>
        <dbReference type="Google" id="ProtNLM"/>
    </source>
</evidence>
<reference evidence="1 2" key="1">
    <citation type="submission" date="2016-04" db="EMBL/GenBank/DDBJ databases">
        <authorList>
            <person name="Mornico D."/>
        </authorList>
    </citation>
    <scope>NUCLEOTIDE SEQUENCE [LARGE SCALE GENOMIC DNA]</scope>
    <source>
        <strain evidence="1 2">A121</strain>
    </source>
</reference>
<dbReference type="Proteomes" id="UP000195338">
    <property type="component" value="Unassembled WGS sequence"/>
</dbReference>
<accession>A0ABY0JPJ4</accession>
<dbReference type="EMBL" id="FLUX01000030">
    <property type="protein sequence ID" value="SBW25424.1"/>
    <property type="molecule type" value="Genomic_DNA"/>
</dbReference>
<proteinExistence type="predicted"/>
<sequence length="395" mass="45835">MRLFTQSNRGYSSKSATFGNRWWLMSTLFTINTCKTFGCRNLGLATSEDYSWPNYRLGYPALHCRACGSYPPLFEAQQFNEWVTVYLSAYASESGHFCPVCYGKKTICYGYNPQRTQRVQCCACKKVWTPKRQLRREVISPERIETVPLIVPFQGAEADQKLYVLLSFDAIRGNILHLSTNFTQHPVGETLRYLWRGNIEPDLDRSDIVKHVDMREMQFLQRSQFDEIQYGSAVLKCNANGSILRPVISAHGHFRLLKTLFPEIKTHVISHECFLRGAVITVWAELFRQQQAELWFIEEDISDSDTNTPWYFQGKTRHGWWQSQWSLWIQEKNRKMVCPLTGGDGKNARTISLTASRRYIRWLYKQTNFTRSTQLSAGSVTQILISLAHEYNAKL</sequence>
<evidence type="ECO:0000313" key="2">
    <source>
        <dbReference type="Proteomes" id="UP000195338"/>
    </source>
</evidence>
<evidence type="ECO:0000313" key="1">
    <source>
        <dbReference type="EMBL" id="SBW25424.1"/>
    </source>
</evidence>
<name>A0ABY0JPJ4_9ENTR</name>
<protein>
    <recommendedName>
        <fullName evidence="3">Cytoplasmic protein</fullName>
    </recommendedName>
</protein>
<organism evidence="1 2">
    <name type="scientific">Citrobacter europaeus</name>
    <dbReference type="NCBI Taxonomy" id="1914243"/>
    <lineage>
        <taxon>Bacteria</taxon>
        <taxon>Pseudomonadati</taxon>
        <taxon>Pseudomonadota</taxon>
        <taxon>Gammaproteobacteria</taxon>
        <taxon>Enterobacterales</taxon>
        <taxon>Enterobacteriaceae</taxon>
        <taxon>Citrobacter</taxon>
    </lineage>
</organism>
<gene>
    <name evidence="1" type="ORF">BN4901_2457</name>
</gene>
<keyword evidence="2" id="KW-1185">Reference proteome</keyword>